<dbReference type="SMART" id="SM00205">
    <property type="entry name" value="THN"/>
    <property type="match status" value="1"/>
</dbReference>
<dbReference type="STRING" id="1314781.A0A166ACL1"/>
<feature type="disulfide bond" evidence="1">
    <location>
        <begin position="190"/>
        <end position="204"/>
    </location>
</feature>
<feature type="disulfide bond" evidence="1">
    <location>
        <begin position="169"/>
        <end position="186"/>
    </location>
</feature>
<dbReference type="InParanoid" id="A0A166ACL1"/>
<keyword evidence="4" id="KW-1185">Reference proteome</keyword>
<evidence type="ECO:0000313" key="3">
    <source>
        <dbReference type="EMBL" id="KZV90649.1"/>
    </source>
</evidence>
<feature type="signal peptide" evidence="2">
    <location>
        <begin position="1"/>
        <end position="20"/>
    </location>
</feature>
<dbReference type="EMBL" id="KV426044">
    <property type="protein sequence ID" value="KZV90649.1"/>
    <property type="molecule type" value="Genomic_DNA"/>
</dbReference>
<feature type="disulfide bond" evidence="1">
    <location>
        <begin position="205"/>
        <end position="215"/>
    </location>
</feature>
<dbReference type="Pfam" id="PF00314">
    <property type="entry name" value="Thaumatin"/>
    <property type="match status" value="1"/>
</dbReference>
<feature type="disulfide bond" evidence="1">
    <location>
        <begin position="82"/>
        <end position="96"/>
    </location>
</feature>
<feature type="chain" id="PRO_5007870581" evidence="2">
    <location>
        <begin position="21"/>
        <end position="296"/>
    </location>
</feature>
<name>A0A166ACL1_EXIGL</name>
<proteinExistence type="predicted"/>
<evidence type="ECO:0000256" key="2">
    <source>
        <dbReference type="SAM" id="SignalP"/>
    </source>
</evidence>
<evidence type="ECO:0000313" key="4">
    <source>
        <dbReference type="Proteomes" id="UP000077266"/>
    </source>
</evidence>
<feature type="disulfide bond" evidence="1">
    <location>
        <begin position="101"/>
        <end position="108"/>
    </location>
</feature>
<sequence>MSRRRTVLALALALVGAASAQRTFTVRNDCPFTVWPAIFTDPGKNTEFPAIDTGWEAAPFSLRTFTVPHKWTAGRIWGRRDCNFSGPPANAADTQCLTGGCAGGGLLCQAAGGVGVPPATLAEWTLDDPASGNDFYDVSLVDGYNLPMSVSTNTGCPVAGCFVDLGPQCPDQLKGPFDATGFPVGCKTACLANLDGTPDNSANCCSGSHSTPATCPNSGVQFYSYFKNACPNAYAYAFDESSGTALWTCQSTFQAQYTVTFCPAQSENFSTPGTATASSTPAGTHALHLANLPSAS</sequence>
<dbReference type="PIRSF" id="PIRSF002703">
    <property type="entry name" value="Thaumatin"/>
    <property type="match status" value="1"/>
</dbReference>
<dbReference type="Proteomes" id="UP000077266">
    <property type="component" value="Unassembled WGS sequence"/>
</dbReference>
<dbReference type="Gene3D" id="2.60.110.10">
    <property type="entry name" value="Thaumatin"/>
    <property type="match status" value="1"/>
</dbReference>
<organism evidence="3 4">
    <name type="scientific">Exidia glandulosa HHB12029</name>
    <dbReference type="NCBI Taxonomy" id="1314781"/>
    <lineage>
        <taxon>Eukaryota</taxon>
        <taxon>Fungi</taxon>
        <taxon>Dikarya</taxon>
        <taxon>Basidiomycota</taxon>
        <taxon>Agaricomycotina</taxon>
        <taxon>Agaricomycetes</taxon>
        <taxon>Auriculariales</taxon>
        <taxon>Exidiaceae</taxon>
        <taxon>Exidia</taxon>
    </lineage>
</organism>
<dbReference type="PANTHER" id="PTHR31048">
    <property type="entry name" value="OS03G0233200 PROTEIN"/>
    <property type="match status" value="1"/>
</dbReference>
<evidence type="ECO:0000256" key="1">
    <source>
        <dbReference type="PIRSR" id="PIRSR002703-1"/>
    </source>
</evidence>
<gene>
    <name evidence="3" type="ORF">EXIGLDRAFT_770616</name>
</gene>
<keyword evidence="2" id="KW-0732">Signal</keyword>
<dbReference type="AlphaFoldDB" id="A0A166ACL1"/>
<dbReference type="OrthoDB" id="430315at2759"/>
<feature type="disulfide bond" evidence="1">
    <location>
        <begin position="161"/>
        <end position="230"/>
    </location>
</feature>
<accession>A0A166ACL1</accession>
<feature type="disulfide bond" evidence="1">
    <location>
        <begin position="156"/>
        <end position="249"/>
    </location>
</feature>
<reference evidence="3 4" key="1">
    <citation type="journal article" date="2016" name="Mol. Biol. Evol.">
        <title>Comparative Genomics of Early-Diverging Mushroom-Forming Fungi Provides Insights into the Origins of Lignocellulose Decay Capabilities.</title>
        <authorList>
            <person name="Nagy L.G."/>
            <person name="Riley R."/>
            <person name="Tritt A."/>
            <person name="Adam C."/>
            <person name="Daum C."/>
            <person name="Floudas D."/>
            <person name="Sun H."/>
            <person name="Yadav J.S."/>
            <person name="Pangilinan J."/>
            <person name="Larsson K.H."/>
            <person name="Matsuura K."/>
            <person name="Barry K."/>
            <person name="Labutti K."/>
            <person name="Kuo R."/>
            <person name="Ohm R.A."/>
            <person name="Bhattacharya S.S."/>
            <person name="Shirouzu T."/>
            <person name="Yoshinaga Y."/>
            <person name="Martin F.M."/>
            <person name="Grigoriev I.V."/>
            <person name="Hibbett D.S."/>
        </authorList>
    </citation>
    <scope>NUCLEOTIDE SEQUENCE [LARGE SCALE GENOMIC DNA]</scope>
    <source>
        <strain evidence="3 4">HHB12029</strain>
    </source>
</reference>
<dbReference type="PROSITE" id="PS51367">
    <property type="entry name" value="THAUMATIN_2"/>
    <property type="match status" value="1"/>
</dbReference>
<dbReference type="InterPro" id="IPR001938">
    <property type="entry name" value="Thaumatin"/>
</dbReference>
<protein>
    <submittedName>
        <fullName evidence="3">Osmotin, thaumatin-like protein</fullName>
    </submittedName>
</protein>
<feature type="disulfide bond" evidence="1">
    <location>
        <begin position="30"/>
        <end position="262"/>
    </location>
</feature>
<keyword evidence="1" id="KW-1015">Disulfide bond</keyword>
<dbReference type="InterPro" id="IPR037176">
    <property type="entry name" value="Osmotin/thaumatin-like_sf"/>
</dbReference>
<dbReference type="SUPFAM" id="SSF49870">
    <property type="entry name" value="Osmotin, thaumatin-like protein"/>
    <property type="match status" value="1"/>
</dbReference>